<sequence>MGVAEQMERAIQKTSVSANIKERLDFSCAIFTLEGDLVANAHHFPAMIGSTEFTVRRQIIQWKGRLKAGDVLFSDAPGKFSSLLNNDLTAITPVFDDGNNLIFWTASRGHHADEGAVFKAFLLVRDGKFAEDEVTRIMLEDPAKFPGCSGTRISKFIEEYSMHVVQYYMKAIQDSAELAIKSPLKDVVSRSKTPVLEAVDYMGDGTLICLKVTVNEANGKATFDFTCTGDEVYSNWNTPLAICHSAVIYSLRCMVQSDIPLNQGCINPITILVPPRSMLSPSNEAAVCASNVLTSQCLVDVQSLQHHCRKPRLHCMNNLTFGINGKDGFGYYDTI</sequence>
<dbReference type="STRING" id="913774.A0A0C3H554"/>
<evidence type="ECO:0000259" key="1">
    <source>
        <dbReference type="Pfam" id="PF02538"/>
    </source>
</evidence>
<accession>A0A0C3H554</accession>
<dbReference type="InterPro" id="IPR045079">
    <property type="entry name" value="Oxoprolinase-like"/>
</dbReference>
<feature type="domain" description="Hydantoinase B/oxoprolinase" evidence="1">
    <location>
        <begin position="151"/>
        <end position="335"/>
    </location>
</feature>
<dbReference type="OrthoDB" id="3592651at2759"/>
<evidence type="ECO:0000313" key="2">
    <source>
        <dbReference type="EMBL" id="KIN03316.1"/>
    </source>
</evidence>
<gene>
    <name evidence="2" type="ORF">OIDMADRAFT_51286</name>
</gene>
<reference evidence="2 3" key="1">
    <citation type="submission" date="2014-04" db="EMBL/GenBank/DDBJ databases">
        <authorList>
            <consortium name="DOE Joint Genome Institute"/>
            <person name="Kuo A."/>
            <person name="Martino E."/>
            <person name="Perotto S."/>
            <person name="Kohler A."/>
            <person name="Nagy L.G."/>
            <person name="Floudas D."/>
            <person name="Copeland A."/>
            <person name="Barry K.W."/>
            <person name="Cichocki N."/>
            <person name="Veneault-Fourrey C."/>
            <person name="LaButti K."/>
            <person name="Lindquist E.A."/>
            <person name="Lipzen A."/>
            <person name="Lundell T."/>
            <person name="Morin E."/>
            <person name="Murat C."/>
            <person name="Sun H."/>
            <person name="Tunlid A."/>
            <person name="Henrissat B."/>
            <person name="Grigoriev I.V."/>
            <person name="Hibbett D.S."/>
            <person name="Martin F."/>
            <person name="Nordberg H.P."/>
            <person name="Cantor M.N."/>
            <person name="Hua S.X."/>
        </authorList>
    </citation>
    <scope>NUCLEOTIDE SEQUENCE [LARGE SCALE GENOMIC DNA]</scope>
    <source>
        <strain evidence="2 3">Zn</strain>
    </source>
</reference>
<name>A0A0C3H554_OIDMZ</name>
<dbReference type="Proteomes" id="UP000054321">
    <property type="component" value="Unassembled WGS sequence"/>
</dbReference>
<dbReference type="AlphaFoldDB" id="A0A0C3H554"/>
<dbReference type="GO" id="GO:0017168">
    <property type="term" value="F:5-oxoprolinase (ATP-hydrolyzing) activity"/>
    <property type="evidence" value="ECO:0007669"/>
    <property type="project" value="TreeGrafter"/>
</dbReference>
<dbReference type="GO" id="GO:0006749">
    <property type="term" value="P:glutathione metabolic process"/>
    <property type="evidence" value="ECO:0007669"/>
    <property type="project" value="TreeGrafter"/>
</dbReference>
<proteinExistence type="predicted"/>
<organism evidence="2 3">
    <name type="scientific">Oidiodendron maius (strain Zn)</name>
    <dbReference type="NCBI Taxonomy" id="913774"/>
    <lineage>
        <taxon>Eukaryota</taxon>
        <taxon>Fungi</taxon>
        <taxon>Dikarya</taxon>
        <taxon>Ascomycota</taxon>
        <taxon>Pezizomycotina</taxon>
        <taxon>Leotiomycetes</taxon>
        <taxon>Leotiomycetes incertae sedis</taxon>
        <taxon>Myxotrichaceae</taxon>
        <taxon>Oidiodendron</taxon>
    </lineage>
</organism>
<dbReference type="PANTHER" id="PTHR11365:SF26">
    <property type="entry name" value="5-OXOPROLINASE"/>
    <property type="match status" value="1"/>
</dbReference>
<dbReference type="EMBL" id="KN832873">
    <property type="protein sequence ID" value="KIN03316.1"/>
    <property type="molecule type" value="Genomic_DNA"/>
</dbReference>
<protein>
    <recommendedName>
        <fullName evidence="1">Hydantoinase B/oxoprolinase domain-containing protein</fullName>
    </recommendedName>
</protein>
<dbReference type="HOGENOM" id="CLU_020413_0_0_1"/>
<feature type="domain" description="Hydantoinase B/oxoprolinase" evidence="1">
    <location>
        <begin position="1"/>
        <end position="116"/>
    </location>
</feature>
<dbReference type="PANTHER" id="PTHR11365">
    <property type="entry name" value="5-OXOPROLINASE RELATED"/>
    <property type="match status" value="1"/>
</dbReference>
<dbReference type="InParanoid" id="A0A0C3H554"/>
<dbReference type="GO" id="GO:0005829">
    <property type="term" value="C:cytosol"/>
    <property type="evidence" value="ECO:0007669"/>
    <property type="project" value="TreeGrafter"/>
</dbReference>
<dbReference type="Pfam" id="PF02538">
    <property type="entry name" value="Hydantoinase_B"/>
    <property type="match status" value="2"/>
</dbReference>
<dbReference type="InterPro" id="IPR003692">
    <property type="entry name" value="Hydantoinase_B"/>
</dbReference>
<keyword evidence="3" id="KW-1185">Reference proteome</keyword>
<reference evidence="3" key="2">
    <citation type="submission" date="2015-01" db="EMBL/GenBank/DDBJ databases">
        <title>Evolutionary Origins and Diversification of the Mycorrhizal Mutualists.</title>
        <authorList>
            <consortium name="DOE Joint Genome Institute"/>
            <consortium name="Mycorrhizal Genomics Consortium"/>
            <person name="Kohler A."/>
            <person name="Kuo A."/>
            <person name="Nagy L.G."/>
            <person name="Floudas D."/>
            <person name="Copeland A."/>
            <person name="Barry K.W."/>
            <person name="Cichocki N."/>
            <person name="Veneault-Fourrey C."/>
            <person name="LaButti K."/>
            <person name="Lindquist E.A."/>
            <person name="Lipzen A."/>
            <person name="Lundell T."/>
            <person name="Morin E."/>
            <person name="Murat C."/>
            <person name="Riley R."/>
            <person name="Ohm R."/>
            <person name="Sun H."/>
            <person name="Tunlid A."/>
            <person name="Henrissat B."/>
            <person name="Grigoriev I.V."/>
            <person name="Hibbett D.S."/>
            <person name="Martin F."/>
        </authorList>
    </citation>
    <scope>NUCLEOTIDE SEQUENCE [LARGE SCALE GENOMIC DNA]</scope>
    <source>
        <strain evidence="3">Zn</strain>
    </source>
</reference>
<evidence type="ECO:0000313" key="3">
    <source>
        <dbReference type="Proteomes" id="UP000054321"/>
    </source>
</evidence>